<evidence type="ECO:0000313" key="2">
    <source>
        <dbReference type="EMBL" id="RDX63898.1"/>
    </source>
</evidence>
<dbReference type="InterPro" id="IPR056924">
    <property type="entry name" value="SH3_Tf2-1"/>
</dbReference>
<evidence type="ECO:0000259" key="1">
    <source>
        <dbReference type="Pfam" id="PF24626"/>
    </source>
</evidence>
<proteinExistence type="predicted"/>
<comment type="caution">
    <text evidence="2">The sequence shown here is derived from an EMBL/GenBank/DDBJ whole genome shotgun (WGS) entry which is preliminary data.</text>
</comment>
<dbReference type="Pfam" id="PF24626">
    <property type="entry name" value="SH3_Tf2-1"/>
    <property type="match status" value="1"/>
</dbReference>
<gene>
    <name evidence="2" type="ORF">CR513_57614</name>
</gene>
<feature type="non-terminal residue" evidence="2">
    <location>
        <position position="1"/>
    </location>
</feature>
<name>A0A371ECZ1_MUCPR</name>
<accession>A0A371ECZ1</accession>
<sequence>MKVAQSRQRCYHDKTRKDLEFKEGDHVFLKVIPWTRVSKALKSHKFSSSFIGPYQILKRVGEVSNQTALPPILVNLYDVFQVFKLQKYSFNPSVVLRSEYDSRRMNESLGSSTGSLASELDMDIMSLHYENEHED</sequence>
<dbReference type="PANTHER" id="PTHR46148:SF60">
    <property type="entry name" value="CHROMO DOMAIN-CONTAINING PROTEIN"/>
    <property type="match status" value="1"/>
</dbReference>
<evidence type="ECO:0000313" key="3">
    <source>
        <dbReference type="Proteomes" id="UP000257109"/>
    </source>
</evidence>
<protein>
    <recommendedName>
        <fullName evidence="1">Tf2-1-like SH3-like domain-containing protein</fullName>
    </recommendedName>
</protein>
<dbReference type="EMBL" id="QJKJ01014653">
    <property type="protein sequence ID" value="RDX63898.1"/>
    <property type="molecule type" value="Genomic_DNA"/>
</dbReference>
<dbReference type="OrthoDB" id="1600023at2759"/>
<dbReference type="Proteomes" id="UP000257109">
    <property type="component" value="Unassembled WGS sequence"/>
</dbReference>
<dbReference type="AlphaFoldDB" id="A0A371ECZ1"/>
<keyword evidence="3" id="KW-1185">Reference proteome</keyword>
<reference evidence="2" key="1">
    <citation type="submission" date="2018-05" db="EMBL/GenBank/DDBJ databases">
        <title>Draft genome of Mucuna pruriens seed.</title>
        <authorList>
            <person name="Nnadi N.E."/>
            <person name="Vos R."/>
            <person name="Hasami M.H."/>
            <person name="Devisetty U.K."/>
            <person name="Aguiy J.C."/>
        </authorList>
    </citation>
    <scope>NUCLEOTIDE SEQUENCE [LARGE SCALE GENOMIC DNA]</scope>
    <source>
        <strain evidence="2">JCA_2017</strain>
    </source>
</reference>
<organism evidence="2 3">
    <name type="scientific">Mucuna pruriens</name>
    <name type="common">Velvet bean</name>
    <name type="synonym">Dolichos pruriens</name>
    <dbReference type="NCBI Taxonomy" id="157652"/>
    <lineage>
        <taxon>Eukaryota</taxon>
        <taxon>Viridiplantae</taxon>
        <taxon>Streptophyta</taxon>
        <taxon>Embryophyta</taxon>
        <taxon>Tracheophyta</taxon>
        <taxon>Spermatophyta</taxon>
        <taxon>Magnoliopsida</taxon>
        <taxon>eudicotyledons</taxon>
        <taxon>Gunneridae</taxon>
        <taxon>Pentapetalae</taxon>
        <taxon>rosids</taxon>
        <taxon>fabids</taxon>
        <taxon>Fabales</taxon>
        <taxon>Fabaceae</taxon>
        <taxon>Papilionoideae</taxon>
        <taxon>50 kb inversion clade</taxon>
        <taxon>NPAAA clade</taxon>
        <taxon>indigoferoid/millettioid clade</taxon>
        <taxon>Phaseoleae</taxon>
        <taxon>Mucuna</taxon>
    </lineage>
</organism>
<feature type="domain" description="Tf2-1-like SH3-like" evidence="1">
    <location>
        <begin position="24"/>
        <end position="88"/>
    </location>
</feature>
<dbReference type="PANTHER" id="PTHR46148">
    <property type="entry name" value="CHROMO DOMAIN-CONTAINING PROTEIN"/>
    <property type="match status" value="1"/>
</dbReference>